<evidence type="ECO:0000313" key="2">
    <source>
        <dbReference type="EMBL" id="ETO33828.1"/>
    </source>
</evidence>
<reference evidence="2 3" key="1">
    <citation type="journal article" date="2013" name="Curr. Biol.">
        <title>The Genome of the Foraminiferan Reticulomyxa filosa.</title>
        <authorList>
            <person name="Glockner G."/>
            <person name="Hulsmann N."/>
            <person name="Schleicher M."/>
            <person name="Noegel A.A."/>
            <person name="Eichinger L."/>
            <person name="Gallinger C."/>
            <person name="Pawlowski J."/>
            <person name="Sierra R."/>
            <person name="Euteneuer U."/>
            <person name="Pillet L."/>
            <person name="Moustafa A."/>
            <person name="Platzer M."/>
            <person name="Groth M."/>
            <person name="Szafranski K."/>
            <person name="Schliwa M."/>
        </authorList>
    </citation>
    <scope>NUCLEOTIDE SEQUENCE [LARGE SCALE GENOMIC DNA]</scope>
</reference>
<feature type="transmembrane region" description="Helical" evidence="1">
    <location>
        <begin position="20"/>
        <end position="45"/>
    </location>
</feature>
<protein>
    <submittedName>
        <fullName evidence="2">Uncharacterized protein</fullName>
    </submittedName>
</protein>
<evidence type="ECO:0000256" key="1">
    <source>
        <dbReference type="SAM" id="Phobius"/>
    </source>
</evidence>
<dbReference type="Proteomes" id="UP000023152">
    <property type="component" value="Unassembled WGS sequence"/>
</dbReference>
<feature type="transmembrane region" description="Helical" evidence="1">
    <location>
        <begin position="89"/>
        <end position="108"/>
    </location>
</feature>
<evidence type="ECO:0000313" key="3">
    <source>
        <dbReference type="Proteomes" id="UP000023152"/>
    </source>
</evidence>
<gene>
    <name evidence="2" type="ORF">RFI_03276</name>
</gene>
<accession>X6P6T5</accession>
<dbReference type="EMBL" id="ASPP01003110">
    <property type="protein sequence ID" value="ETO33828.1"/>
    <property type="molecule type" value="Genomic_DNA"/>
</dbReference>
<keyword evidence="3" id="KW-1185">Reference proteome</keyword>
<keyword evidence="1" id="KW-1133">Transmembrane helix</keyword>
<keyword evidence="1" id="KW-0472">Membrane</keyword>
<comment type="caution">
    <text evidence="2">The sequence shown here is derived from an EMBL/GenBank/DDBJ whole genome shotgun (WGS) entry which is preliminary data.</text>
</comment>
<sequence length="208" mass="23873">MEAVGRVWQCQKVAMLMTNAVLFIILLLKDIGRVLFALTFAYRCCTQRLWFGVRKRYKVAASLIMKSNNVVVVDNWMDDSKVAKSFGETSNQLFQCVGGAVFAVLILIKQRQKWIALFPIFFSHFPYLKDAVASHESFDYQKPAQSDSMICYWQDCHSRNEAQEGTSISMSTTPQVHSMVQIIEHLIEALALKSRRAKQELILLHYKV</sequence>
<organism evidence="2 3">
    <name type="scientific">Reticulomyxa filosa</name>
    <dbReference type="NCBI Taxonomy" id="46433"/>
    <lineage>
        <taxon>Eukaryota</taxon>
        <taxon>Sar</taxon>
        <taxon>Rhizaria</taxon>
        <taxon>Retaria</taxon>
        <taxon>Foraminifera</taxon>
        <taxon>Monothalamids</taxon>
        <taxon>Reticulomyxidae</taxon>
        <taxon>Reticulomyxa</taxon>
    </lineage>
</organism>
<name>X6P6T5_RETFI</name>
<keyword evidence="1" id="KW-0812">Transmembrane</keyword>
<dbReference type="AlphaFoldDB" id="X6P6T5"/>
<proteinExistence type="predicted"/>